<keyword evidence="3" id="KW-1185">Reference proteome</keyword>
<dbReference type="InterPro" id="IPR022064">
    <property type="entry name" value="DUF3619"/>
</dbReference>
<evidence type="ECO:0000256" key="1">
    <source>
        <dbReference type="SAM" id="Phobius"/>
    </source>
</evidence>
<keyword evidence="1" id="KW-0472">Membrane</keyword>
<dbReference type="STRING" id="391735.Veis_1743"/>
<accession>A1WIP0</accession>
<evidence type="ECO:0000313" key="3">
    <source>
        <dbReference type="Proteomes" id="UP000000374"/>
    </source>
</evidence>
<dbReference type="AlphaFoldDB" id="A1WIP0"/>
<keyword evidence="1" id="KW-1133">Transmembrane helix</keyword>
<dbReference type="EMBL" id="CP000542">
    <property type="protein sequence ID" value="ABM57497.1"/>
    <property type="molecule type" value="Genomic_DNA"/>
</dbReference>
<dbReference type="eggNOG" id="ENOG50333E6">
    <property type="taxonomic scope" value="Bacteria"/>
</dbReference>
<dbReference type="Pfam" id="PF12279">
    <property type="entry name" value="DUF3619"/>
    <property type="match status" value="1"/>
</dbReference>
<dbReference type="GeneID" id="76460347"/>
<protein>
    <submittedName>
        <fullName evidence="2">Putative transmembrane protein</fullName>
    </submittedName>
</protein>
<dbReference type="KEGG" id="vei:Veis_1743"/>
<name>A1WIP0_VEREI</name>
<dbReference type="RefSeq" id="WP_011809504.1">
    <property type="nucleotide sequence ID" value="NC_008786.1"/>
</dbReference>
<gene>
    <name evidence="2" type="ordered locus">Veis_1743</name>
</gene>
<proteinExistence type="predicted"/>
<reference evidence="3" key="1">
    <citation type="submission" date="2006-12" db="EMBL/GenBank/DDBJ databases">
        <title>Complete sequence of chromosome 1 of Verminephrobacter eiseniae EF01-2.</title>
        <authorList>
            <person name="Copeland A."/>
            <person name="Lucas S."/>
            <person name="Lapidus A."/>
            <person name="Barry K."/>
            <person name="Detter J.C."/>
            <person name="Glavina del Rio T."/>
            <person name="Dalin E."/>
            <person name="Tice H."/>
            <person name="Pitluck S."/>
            <person name="Chertkov O."/>
            <person name="Brettin T."/>
            <person name="Bruce D."/>
            <person name="Han C."/>
            <person name="Tapia R."/>
            <person name="Gilna P."/>
            <person name="Schmutz J."/>
            <person name="Larimer F."/>
            <person name="Land M."/>
            <person name="Hauser L."/>
            <person name="Kyrpides N."/>
            <person name="Kim E."/>
            <person name="Stahl D."/>
            <person name="Richardson P."/>
        </authorList>
    </citation>
    <scope>NUCLEOTIDE SEQUENCE [LARGE SCALE GENOMIC DNA]</scope>
    <source>
        <strain evidence="3">EF01-2</strain>
    </source>
</reference>
<dbReference type="HOGENOM" id="CLU_131372_0_0_4"/>
<evidence type="ECO:0000313" key="2">
    <source>
        <dbReference type="EMBL" id="ABM57497.1"/>
    </source>
</evidence>
<dbReference type="Proteomes" id="UP000000374">
    <property type="component" value="Chromosome"/>
</dbReference>
<sequence length="157" mass="16270">MKNTAQTLTPAQAAAERFALRVTARLSGGTGDLPHDLPYDVTERLRAARMQALARRKVAAPVRYRAPGLVHAGSGAAWGGGGGEGGGWGGGWWNALVSALPLLALVVGLVFISIAQDERSAHDVAEVDAALLTDDLPPAAYADPGFVQFLKTSALAD</sequence>
<feature type="transmembrane region" description="Helical" evidence="1">
    <location>
        <begin position="92"/>
        <end position="112"/>
    </location>
</feature>
<keyword evidence="1 2" id="KW-0812">Transmembrane</keyword>
<organism evidence="2 3">
    <name type="scientific">Verminephrobacter eiseniae (strain EF01-2)</name>
    <dbReference type="NCBI Taxonomy" id="391735"/>
    <lineage>
        <taxon>Bacteria</taxon>
        <taxon>Pseudomonadati</taxon>
        <taxon>Pseudomonadota</taxon>
        <taxon>Betaproteobacteria</taxon>
        <taxon>Burkholderiales</taxon>
        <taxon>Comamonadaceae</taxon>
        <taxon>Verminephrobacter</taxon>
    </lineage>
</organism>